<evidence type="ECO:0000256" key="1">
    <source>
        <dbReference type="SAM" id="Phobius"/>
    </source>
</evidence>
<evidence type="ECO:0000313" key="2">
    <source>
        <dbReference type="EMBL" id="OXM14007.1"/>
    </source>
</evidence>
<keyword evidence="1" id="KW-0812">Transmembrane</keyword>
<keyword evidence="1" id="KW-1133">Transmembrane helix</keyword>
<gene>
    <name evidence="2" type="ORF">CGZ75_13475</name>
</gene>
<keyword evidence="3" id="KW-1185">Reference proteome</keyword>
<dbReference type="OrthoDB" id="9828068at2"/>
<dbReference type="AlphaFoldDB" id="A0A229NVR3"/>
<sequence length="154" mass="16782">MEFEQVKISHFNGLNLGVILVLFILLLIVVRIFPGPSEASDGNISVLASIGFDIDNSSNIPLTRTFIYGDFEQPYPSANLPSGGSNRFELKIEVFTVTAGVIVYSSPGIEVSFTPYNSAWPTFRTPDINNIKTTGPIKAEKASNTRLVISNLSL</sequence>
<dbReference type="RefSeq" id="WP_089524830.1">
    <property type="nucleotide sequence ID" value="NZ_NMUQ01000002.1"/>
</dbReference>
<name>A0A229NVR3_9BACL</name>
<dbReference type="EMBL" id="NMUQ01000002">
    <property type="protein sequence ID" value="OXM14007.1"/>
    <property type="molecule type" value="Genomic_DNA"/>
</dbReference>
<keyword evidence="1" id="KW-0472">Membrane</keyword>
<proteinExistence type="predicted"/>
<comment type="caution">
    <text evidence="2">The sequence shown here is derived from an EMBL/GenBank/DDBJ whole genome shotgun (WGS) entry which is preliminary data.</text>
</comment>
<feature type="transmembrane region" description="Helical" evidence="1">
    <location>
        <begin position="12"/>
        <end position="33"/>
    </location>
</feature>
<protein>
    <submittedName>
        <fullName evidence="2">Uncharacterized protein</fullName>
    </submittedName>
</protein>
<reference evidence="2 3" key="1">
    <citation type="submission" date="2017-07" db="EMBL/GenBank/DDBJ databases">
        <title>Paenibacillus herberti R33 genome sequencing and assembly.</title>
        <authorList>
            <person name="Su W."/>
        </authorList>
    </citation>
    <scope>NUCLEOTIDE SEQUENCE [LARGE SCALE GENOMIC DNA]</scope>
    <source>
        <strain evidence="2 3">R33</strain>
    </source>
</reference>
<dbReference type="Proteomes" id="UP000215145">
    <property type="component" value="Unassembled WGS sequence"/>
</dbReference>
<accession>A0A229NVR3</accession>
<organism evidence="2 3">
    <name type="scientific">Paenibacillus herberti</name>
    <dbReference type="NCBI Taxonomy" id="1619309"/>
    <lineage>
        <taxon>Bacteria</taxon>
        <taxon>Bacillati</taxon>
        <taxon>Bacillota</taxon>
        <taxon>Bacilli</taxon>
        <taxon>Bacillales</taxon>
        <taxon>Paenibacillaceae</taxon>
        <taxon>Paenibacillus</taxon>
    </lineage>
</organism>
<evidence type="ECO:0000313" key="3">
    <source>
        <dbReference type="Proteomes" id="UP000215145"/>
    </source>
</evidence>